<dbReference type="PANTHER" id="PTHR21567:SF28">
    <property type="entry name" value="CLIP-ASSOCIATING PROTEIN 1"/>
    <property type="match status" value="1"/>
</dbReference>
<dbReference type="InterPro" id="IPR021133">
    <property type="entry name" value="HEAT_type_2"/>
</dbReference>
<keyword evidence="6" id="KW-0158">Chromosome</keyword>
<dbReference type="FunFam" id="1.25.10.10:FF:000001">
    <property type="entry name" value="CLIP-associating protein 1 isoform 2"/>
    <property type="match status" value="1"/>
</dbReference>
<evidence type="ECO:0000256" key="13">
    <source>
        <dbReference type="ARBA" id="ARBA00023034"/>
    </source>
</evidence>
<evidence type="ECO:0000256" key="9">
    <source>
        <dbReference type="ARBA" id="ARBA00022701"/>
    </source>
</evidence>
<dbReference type="GO" id="GO:0051301">
    <property type="term" value="P:cell division"/>
    <property type="evidence" value="ECO:0007669"/>
    <property type="project" value="UniProtKB-KW"/>
</dbReference>
<keyword evidence="13" id="KW-0333">Golgi apparatus</keyword>
<evidence type="ECO:0000256" key="7">
    <source>
        <dbReference type="ARBA" id="ARBA00022490"/>
    </source>
</evidence>
<evidence type="ECO:0000256" key="11">
    <source>
        <dbReference type="ARBA" id="ARBA00022776"/>
    </source>
</evidence>
<dbReference type="Pfam" id="PF21040">
    <property type="entry name" value="CEP104-like_TOG"/>
    <property type="match status" value="1"/>
</dbReference>
<feature type="compositionally biased region" description="Polar residues" evidence="17">
    <location>
        <begin position="637"/>
        <end position="649"/>
    </location>
</feature>
<keyword evidence="10" id="KW-0677">Repeat</keyword>
<dbReference type="Pfam" id="PF23271">
    <property type="entry name" value="HEAT_GCN1"/>
    <property type="match status" value="1"/>
</dbReference>
<evidence type="ECO:0000256" key="14">
    <source>
        <dbReference type="ARBA" id="ARBA00023212"/>
    </source>
</evidence>
<dbReference type="Proteomes" id="UP000694405">
    <property type="component" value="Chromosome 4"/>
</dbReference>
<evidence type="ECO:0000256" key="6">
    <source>
        <dbReference type="ARBA" id="ARBA00022454"/>
    </source>
</evidence>
<evidence type="ECO:0000256" key="8">
    <source>
        <dbReference type="ARBA" id="ARBA00022618"/>
    </source>
</evidence>
<evidence type="ECO:0000256" key="5">
    <source>
        <dbReference type="ARBA" id="ARBA00009549"/>
    </source>
</evidence>
<keyword evidence="8" id="KW-0132">Cell division</keyword>
<feature type="region of interest" description="Disordered" evidence="17">
    <location>
        <begin position="811"/>
        <end position="831"/>
    </location>
</feature>
<protein>
    <submittedName>
        <fullName evidence="18">Uncharacterized protein</fullName>
    </submittedName>
</protein>
<evidence type="ECO:0000256" key="16">
    <source>
        <dbReference type="ARBA" id="ARBA00023328"/>
    </source>
</evidence>
<dbReference type="GO" id="GO:0005876">
    <property type="term" value="C:spindle microtubule"/>
    <property type="evidence" value="ECO:0007669"/>
    <property type="project" value="TreeGrafter"/>
</dbReference>
<evidence type="ECO:0000313" key="19">
    <source>
        <dbReference type="Proteomes" id="UP000694405"/>
    </source>
</evidence>
<dbReference type="GO" id="GO:0000776">
    <property type="term" value="C:kinetochore"/>
    <property type="evidence" value="ECO:0007669"/>
    <property type="project" value="UniProtKB-KW"/>
</dbReference>
<dbReference type="GO" id="GO:0072686">
    <property type="term" value="C:mitotic spindle"/>
    <property type="evidence" value="ECO:0007669"/>
    <property type="project" value="TreeGrafter"/>
</dbReference>
<dbReference type="InterPro" id="IPR011989">
    <property type="entry name" value="ARM-like"/>
</dbReference>
<feature type="compositionally biased region" description="Low complexity" evidence="17">
    <location>
        <begin position="256"/>
        <end position="270"/>
    </location>
</feature>
<evidence type="ECO:0000256" key="2">
    <source>
        <dbReference type="ARBA" id="ARBA00004300"/>
    </source>
</evidence>
<dbReference type="FunFam" id="1.25.10.10:FF:000006">
    <property type="entry name" value="CLIP-associating protein 1 isoform 2"/>
    <property type="match status" value="1"/>
</dbReference>
<keyword evidence="14" id="KW-0206">Cytoskeleton</keyword>
<reference evidence="18" key="3">
    <citation type="submission" date="2025-09" db="UniProtKB">
        <authorList>
            <consortium name="Ensembl"/>
        </authorList>
    </citation>
    <scope>IDENTIFICATION</scope>
</reference>
<accession>A0A8C6JNG9</accession>
<organism evidence="18 19">
    <name type="scientific">Melopsittacus undulatus</name>
    <name type="common">Budgerigar</name>
    <name type="synonym">Psittacus undulatus</name>
    <dbReference type="NCBI Taxonomy" id="13146"/>
    <lineage>
        <taxon>Eukaryota</taxon>
        <taxon>Metazoa</taxon>
        <taxon>Chordata</taxon>
        <taxon>Craniata</taxon>
        <taxon>Vertebrata</taxon>
        <taxon>Euteleostomi</taxon>
        <taxon>Archelosauria</taxon>
        <taxon>Archosauria</taxon>
        <taxon>Dinosauria</taxon>
        <taxon>Saurischia</taxon>
        <taxon>Theropoda</taxon>
        <taxon>Coelurosauria</taxon>
        <taxon>Aves</taxon>
        <taxon>Neognathae</taxon>
        <taxon>Neoaves</taxon>
        <taxon>Telluraves</taxon>
        <taxon>Australaves</taxon>
        <taxon>Psittaciformes</taxon>
        <taxon>Psittaculidae</taxon>
        <taxon>Melopsittacus</taxon>
    </lineage>
</organism>
<dbReference type="FunFam" id="1.25.10.10:FF:000031">
    <property type="entry name" value="CLIP-associating protein 1 isoform 2"/>
    <property type="match status" value="1"/>
</dbReference>
<dbReference type="SUPFAM" id="SSF48371">
    <property type="entry name" value="ARM repeat"/>
    <property type="match status" value="1"/>
</dbReference>
<reference evidence="18" key="2">
    <citation type="submission" date="2025-08" db="UniProtKB">
        <authorList>
            <consortium name="Ensembl"/>
        </authorList>
    </citation>
    <scope>IDENTIFICATION</scope>
</reference>
<dbReference type="FunFam" id="1.25.10.10:FF:000005">
    <property type="entry name" value="CLIP-associating protein 1 isoform 2"/>
    <property type="match status" value="1"/>
</dbReference>
<dbReference type="GO" id="GO:0007026">
    <property type="term" value="P:negative regulation of microtubule depolymerization"/>
    <property type="evidence" value="ECO:0007669"/>
    <property type="project" value="UniProtKB-ARBA"/>
</dbReference>
<keyword evidence="16" id="KW-0137">Centromere</keyword>
<dbReference type="GO" id="GO:0030010">
    <property type="term" value="P:establishment of cell polarity"/>
    <property type="evidence" value="ECO:0007669"/>
    <property type="project" value="UniProtKB-ARBA"/>
</dbReference>
<dbReference type="InterPro" id="IPR048491">
    <property type="entry name" value="XMAP215_CLASP_TOG"/>
</dbReference>
<dbReference type="Pfam" id="PF21041">
    <property type="entry name" value="XMAP215_CLASP_TOG"/>
    <property type="match status" value="1"/>
</dbReference>
<feature type="compositionally biased region" description="Low complexity" evidence="17">
    <location>
        <begin position="660"/>
        <end position="679"/>
    </location>
</feature>
<evidence type="ECO:0000313" key="18">
    <source>
        <dbReference type="Ensembl" id="ENSMUNP00000016482.2"/>
    </source>
</evidence>
<dbReference type="Ensembl" id="ENSMUNT00000018972.2">
    <property type="protein sequence ID" value="ENSMUNP00000016482.2"/>
    <property type="gene ID" value="ENSMUNG00000003372.2"/>
</dbReference>
<evidence type="ECO:0000256" key="12">
    <source>
        <dbReference type="ARBA" id="ARBA00022838"/>
    </source>
</evidence>
<dbReference type="PROSITE" id="PS50077">
    <property type="entry name" value="HEAT_REPEAT"/>
    <property type="match status" value="1"/>
</dbReference>
<dbReference type="GO" id="GO:0045180">
    <property type="term" value="C:basal cortex"/>
    <property type="evidence" value="ECO:0007669"/>
    <property type="project" value="TreeGrafter"/>
</dbReference>
<feature type="compositionally biased region" description="Polar residues" evidence="17">
    <location>
        <begin position="708"/>
        <end position="717"/>
    </location>
</feature>
<proteinExistence type="inferred from homology"/>
<evidence type="ECO:0000256" key="4">
    <source>
        <dbReference type="ARBA" id="ARBA00004629"/>
    </source>
</evidence>
<evidence type="ECO:0000256" key="3">
    <source>
        <dbReference type="ARBA" id="ARBA00004601"/>
    </source>
</evidence>
<feature type="region of interest" description="Disordered" evidence="17">
    <location>
        <begin position="249"/>
        <end position="273"/>
    </location>
</feature>
<dbReference type="GO" id="GO:0005794">
    <property type="term" value="C:Golgi apparatus"/>
    <property type="evidence" value="ECO:0007669"/>
    <property type="project" value="UniProtKB-SubCell"/>
</dbReference>
<dbReference type="GO" id="GO:0040001">
    <property type="term" value="P:establishment of mitotic spindle localization"/>
    <property type="evidence" value="ECO:0007669"/>
    <property type="project" value="TreeGrafter"/>
</dbReference>
<dbReference type="GO" id="GO:0043515">
    <property type="term" value="F:kinetochore binding"/>
    <property type="evidence" value="ECO:0007669"/>
    <property type="project" value="TreeGrafter"/>
</dbReference>
<dbReference type="Gene3D" id="1.25.10.10">
    <property type="entry name" value="Leucine-rich Repeat Variant"/>
    <property type="match status" value="4"/>
</dbReference>
<evidence type="ECO:0000256" key="15">
    <source>
        <dbReference type="ARBA" id="ARBA00023306"/>
    </source>
</evidence>
<evidence type="ECO:0000256" key="17">
    <source>
        <dbReference type="SAM" id="MobiDB-lite"/>
    </source>
</evidence>
<dbReference type="InterPro" id="IPR034085">
    <property type="entry name" value="TOG"/>
</dbReference>
<dbReference type="SMART" id="SM01349">
    <property type="entry name" value="TOG"/>
    <property type="match status" value="4"/>
</dbReference>
<sequence>MEPTMEYCLAQVLQKDVGKRLQVGQELIDYFSDKQKSADLEHDQTMLDKMVDGLATSWVNSSNYKVVLLGIDIISALVSRLQDRFKAQIGTVLPSLLDRLGDSKDSVREQDQTLLLKIMEQAANPQYVWDRMLGGFKHKNFRTREGICLCLIATLNASGAQSLTLSKIVPHICNLLGDPNSQVRDAAINSLVEIYRHVGERVRADLSKKGLPHRFAVAWACFLGCLFASSDLQLSVLFLADKIFDDEDSVDGNRPSSASSSTSSKAPANSRRVGMGTTRRLGSVALGSKSSSKMIAHKNVIYSSRDLEESINKIREILSDDKHDWEQRVSALKKIRSLLLAGAAEYDNFFQHLRLLDGAFKLSAKDLRSQVVREACITLGHLSSVLGNKFDHGAEAIMPTIFNLIPNSAKVMATSGVVAVRLIIRHTHIPRLIPIITSNCTSKSVAVRRRCFEFLDLLLQEWQTHSLERHISVLAETIKKGIHDADSEARIEARKCYWGFHSHFSREAEHLYHTLESSYQKALQSHLKNSDSIVSLPQSDRSSSSSQESLNRPLSAKRSPTGTSTVSTKSVSTPGSLQRSRSDVDVNAAASAKSKVTSSGSSTPFSSAAALPPGSYASLGKSTRSTLAVSRIRTRRQSSGSATSVTSMPADTRGRSRAKVVSQSQPGSRSSSPGKLLGSPYGGLSGGTSRVQPAPSSSEKRSKIPRSQGCSRETSPSRIGLARSSRIPRPSMSQGCSRDTSRESSRDTSPARGFPPLDRFGLGQPGRMPASVNAMRVLSTSTDLEAAVADALVRGKIQNKKQVRRRYEPYGMYSDDDANSDASSACSERSYGSRNGGIPHYLRQTEDVAEVLNHCASSNWSERKEGLIGLQNLLKSQRTLSRVELKRLCEIFTRMFADPHSKVFSMFLETLVDFIIIHKDDLQDWLFVLLTQLLKKMGADLLGSVQAKVQKALDVTRDSFPFDQQFNILMRFIVDQTQTPNLKVKVAILKYIESLARQMDPTDFVNSSETRLAVSRIITWTTEPKSSDVRKAAQIVLISLFELNTPEFTMLLGALPKTFQDGATKLLHNHLKNSSNTSVVRSPCPCKHSRTSPLTSPTNCSHGGLSPSMLDYDTENLNSDEIYSSLRGVTEAIEKFSFRSQEDLNEPIKRDGKKDCDIVSRDGGLAVPTSDVRGSSDIVEGGRMALDNKTSLLNTQPPRAFSGPRAREYNPYPYADTINTYDKTALKEAVFDDDMDQLRDGLYQLPIDHSDLVADLLKELSNHNERVEERKGALLELLKITREDNLGVWEEHFKTILLLLLETLGDKDHSIRALALRVLREILRNQPARFKNYAELTIMKTLEAHKDSHKEVVRAAEEAASTLASSIHPEQCIKVLCPIIQTADYPINLAAIKMQTKVIERISKESLHQLLPDIIPGLLQGYDNTESSVRKASVFCLVAIYSVIGEELKPHLAQLTGSKFNSGLQTGDGISYRSR</sequence>
<dbReference type="GO" id="GO:0090307">
    <property type="term" value="P:mitotic spindle assembly"/>
    <property type="evidence" value="ECO:0007669"/>
    <property type="project" value="TreeGrafter"/>
</dbReference>
<dbReference type="GO" id="GO:0005881">
    <property type="term" value="C:cytoplasmic microtubule"/>
    <property type="evidence" value="ECO:0007669"/>
    <property type="project" value="TreeGrafter"/>
</dbReference>
<evidence type="ECO:0000256" key="10">
    <source>
        <dbReference type="ARBA" id="ARBA00022737"/>
    </source>
</evidence>
<gene>
    <name evidence="18" type="primary">LOC101868675</name>
</gene>
<reference evidence="18" key="1">
    <citation type="submission" date="2020-03" db="EMBL/GenBank/DDBJ databases">
        <title>Melopsittacus undulatus (budgerigar) genome, bMelUnd1, maternal haplotype with Z.</title>
        <authorList>
            <person name="Gedman G."/>
            <person name="Mountcastle J."/>
            <person name="Haase B."/>
            <person name="Formenti G."/>
            <person name="Wright T."/>
            <person name="Apodaca J."/>
            <person name="Pelan S."/>
            <person name="Chow W."/>
            <person name="Rhie A."/>
            <person name="Howe K."/>
            <person name="Fedrigo O."/>
            <person name="Jarvis E.D."/>
        </authorList>
    </citation>
    <scope>NUCLEOTIDE SEQUENCE [LARGE SCALE GENOMIC DNA]</scope>
</reference>
<feature type="compositionally biased region" description="Low complexity" evidence="17">
    <location>
        <begin position="588"/>
        <end position="610"/>
    </location>
</feature>
<feature type="region of interest" description="Disordered" evidence="17">
    <location>
        <begin position="530"/>
        <end position="767"/>
    </location>
</feature>
<accession>A0A8V5GRF0</accession>
<feature type="compositionally biased region" description="Low complexity" evidence="17">
    <location>
        <begin position="535"/>
        <end position="576"/>
    </location>
</feature>
<dbReference type="InterPro" id="IPR024395">
    <property type="entry name" value="CLASP_N_dom"/>
</dbReference>
<dbReference type="Pfam" id="PF12348">
    <property type="entry name" value="CLASP_N"/>
    <property type="match status" value="1"/>
</dbReference>
<dbReference type="InterPro" id="IPR057546">
    <property type="entry name" value="HEAT_GCN1"/>
</dbReference>
<keyword evidence="12" id="KW-0995">Kinetochore</keyword>
<keyword evidence="15" id="KW-0131">Cell cycle</keyword>
<comment type="subcellular location">
    <subcellularLocation>
        <location evidence="4">Chromosome</location>
        <location evidence="4">Centromere</location>
        <location evidence="4">Kinetochore</location>
    </subcellularLocation>
    <subcellularLocation>
        <location evidence="2">Cytoplasm</location>
        <location evidence="2">Cytoskeleton</location>
        <location evidence="2">Microtubule organizing center</location>
        <location evidence="2">Centrosome</location>
    </subcellularLocation>
    <subcellularLocation>
        <location evidence="1">Cytoplasm</location>
        <location evidence="1">Cytoskeleton</location>
        <location evidence="1">Spindle</location>
    </subcellularLocation>
    <subcellularLocation>
        <location evidence="3">Golgi apparatus</location>
        <location evidence="3">trans-Golgi network</location>
    </subcellularLocation>
</comment>
<keyword evidence="7" id="KW-0963">Cytoplasm</keyword>
<dbReference type="GO" id="GO:0005813">
    <property type="term" value="C:centrosome"/>
    <property type="evidence" value="ECO:0007669"/>
    <property type="project" value="UniProtKB-SubCell"/>
</dbReference>
<keyword evidence="19" id="KW-1185">Reference proteome</keyword>
<keyword evidence="11" id="KW-0498">Mitosis</keyword>
<name>A0A8C6JNG9_MELUD</name>
<dbReference type="GO" id="GO:0008017">
    <property type="term" value="F:microtubule binding"/>
    <property type="evidence" value="ECO:0007669"/>
    <property type="project" value="TreeGrafter"/>
</dbReference>
<dbReference type="PANTHER" id="PTHR21567">
    <property type="entry name" value="CLASP"/>
    <property type="match status" value="1"/>
</dbReference>
<dbReference type="InterPro" id="IPR016024">
    <property type="entry name" value="ARM-type_fold"/>
</dbReference>
<evidence type="ECO:0000256" key="1">
    <source>
        <dbReference type="ARBA" id="ARBA00004186"/>
    </source>
</evidence>
<keyword evidence="9" id="KW-0493">Microtubule</keyword>
<comment type="similarity">
    <text evidence="5">Belongs to the CLASP family.</text>
</comment>